<dbReference type="PANTHER" id="PTHR35046">
    <property type="entry name" value="ZINC KNUCKLE (CCHC-TYPE) FAMILY PROTEIN"/>
    <property type="match status" value="1"/>
</dbReference>
<dbReference type="InterPro" id="IPR001584">
    <property type="entry name" value="Integrase_cat-core"/>
</dbReference>
<sequence length="130" mass="14488">MDFVVGLPRTPRGNDSIWVIIDRLTKSAHFLPYKIRTSVPALAKIYMKEIVRLHGVLASTVSDRDPPFVSHFWKSLHKVLGTKLAFSTTFHPQADGQSERTIQTLEDILRGCVLDLGKLGRPSTFGGVCL</sequence>
<evidence type="ECO:0000259" key="1">
    <source>
        <dbReference type="PROSITE" id="PS50994"/>
    </source>
</evidence>
<dbReference type="InterPro" id="IPR012337">
    <property type="entry name" value="RNaseH-like_sf"/>
</dbReference>
<dbReference type="Proteomes" id="UP001454036">
    <property type="component" value="Unassembled WGS sequence"/>
</dbReference>
<dbReference type="AlphaFoldDB" id="A0AAV3R1U3"/>
<dbReference type="PROSITE" id="PS50994">
    <property type="entry name" value="INTEGRASE"/>
    <property type="match status" value="1"/>
</dbReference>
<dbReference type="GO" id="GO:0015074">
    <property type="term" value="P:DNA integration"/>
    <property type="evidence" value="ECO:0007669"/>
    <property type="project" value="InterPro"/>
</dbReference>
<dbReference type="InterPro" id="IPR036397">
    <property type="entry name" value="RNaseH_sf"/>
</dbReference>
<organism evidence="2 3">
    <name type="scientific">Lithospermum erythrorhizon</name>
    <name type="common">Purple gromwell</name>
    <name type="synonym">Lithospermum officinale var. erythrorhizon</name>
    <dbReference type="NCBI Taxonomy" id="34254"/>
    <lineage>
        <taxon>Eukaryota</taxon>
        <taxon>Viridiplantae</taxon>
        <taxon>Streptophyta</taxon>
        <taxon>Embryophyta</taxon>
        <taxon>Tracheophyta</taxon>
        <taxon>Spermatophyta</taxon>
        <taxon>Magnoliopsida</taxon>
        <taxon>eudicotyledons</taxon>
        <taxon>Gunneridae</taxon>
        <taxon>Pentapetalae</taxon>
        <taxon>asterids</taxon>
        <taxon>lamiids</taxon>
        <taxon>Boraginales</taxon>
        <taxon>Boraginaceae</taxon>
        <taxon>Boraginoideae</taxon>
        <taxon>Lithospermeae</taxon>
        <taxon>Lithospermum</taxon>
    </lineage>
</organism>
<reference evidence="2 3" key="1">
    <citation type="submission" date="2024-01" db="EMBL/GenBank/DDBJ databases">
        <title>The complete chloroplast genome sequence of Lithospermum erythrorhizon: insights into the phylogenetic relationship among Boraginaceae species and the maternal lineages of purple gromwells.</title>
        <authorList>
            <person name="Okada T."/>
            <person name="Watanabe K."/>
        </authorList>
    </citation>
    <scope>NUCLEOTIDE SEQUENCE [LARGE SCALE GENOMIC DNA]</scope>
</reference>
<evidence type="ECO:0000313" key="3">
    <source>
        <dbReference type="Proteomes" id="UP001454036"/>
    </source>
</evidence>
<accession>A0AAV3R1U3</accession>
<proteinExistence type="predicted"/>
<feature type="domain" description="Integrase catalytic" evidence="1">
    <location>
        <begin position="1"/>
        <end position="110"/>
    </location>
</feature>
<evidence type="ECO:0000313" key="2">
    <source>
        <dbReference type="EMBL" id="GAA0169176.1"/>
    </source>
</evidence>
<gene>
    <name evidence="2" type="ORF">LIER_43839</name>
</gene>
<dbReference type="SUPFAM" id="SSF53098">
    <property type="entry name" value="Ribonuclease H-like"/>
    <property type="match status" value="1"/>
</dbReference>
<comment type="caution">
    <text evidence="2">The sequence shown here is derived from an EMBL/GenBank/DDBJ whole genome shotgun (WGS) entry which is preliminary data.</text>
</comment>
<name>A0AAV3R1U3_LITER</name>
<protein>
    <recommendedName>
        <fullName evidence="1">Integrase catalytic domain-containing protein</fullName>
    </recommendedName>
</protein>
<keyword evidence="3" id="KW-1185">Reference proteome</keyword>
<dbReference type="EMBL" id="BAABME010039697">
    <property type="protein sequence ID" value="GAA0169176.1"/>
    <property type="molecule type" value="Genomic_DNA"/>
</dbReference>
<dbReference type="GO" id="GO:0003676">
    <property type="term" value="F:nucleic acid binding"/>
    <property type="evidence" value="ECO:0007669"/>
    <property type="project" value="InterPro"/>
</dbReference>
<dbReference type="Gene3D" id="3.30.420.10">
    <property type="entry name" value="Ribonuclease H-like superfamily/Ribonuclease H"/>
    <property type="match status" value="1"/>
</dbReference>
<dbReference type="PANTHER" id="PTHR35046:SF26">
    <property type="entry name" value="RNA-DIRECTED DNA POLYMERASE"/>
    <property type="match status" value="1"/>
</dbReference>